<keyword evidence="7" id="KW-0653">Protein transport</keyword>
<dbReference type="PANTHER" id="PTHR12358:SF101">
    <property type="entry name" value="MITOCHONDRIAL IMPORT INNER MEMBRANE TRANSLOCASE SUBUNIT TIM54"/>
    <property type="match status" value="1"/>
</dbReference>
<reference evidence="13 14" key="1">
    <citation type="submission" date="2017-04" db="EMBL/GenBank/DDBJ databases">
        <title>Draft genome of the yeast Clavispora lusitaniae type strain CBS 6936.</title>
        <authorList>
            <person name="Durrens P."/>
            <person name="Klopp C."/>
            <person name="Biteau N."/>
            <person name="Fitton-Ouhabi V."/>
            <person name="Dementhon K."/>
            <person name="Accoceberry I."/>
            <person name="Sherman D.J."/>
            <person name="Noel T."/>
        </authorList>
    </citation>
    <scope>NUCLEOTIDE SEQUENCE [LARGE SCALE GENOMIC DNA]</scope>
    <source>
        <strain evidence="13 14">CBS 6936</strain>
    </source>
</reference>
<feature type="region of interest" description="Disordered" evidence="12">
    <location>
        <begin position="267"/>
        <end position="315"/>
    </location>
</feature>
<name>A0AA91Q2R2_CLALS</name>
<dbReference type="GO" id="GO:0015031">
    <property type="term" value="P:protein transport"/>
    <property type="evidence" value="ECO:0007669"/>
    <property type="project" value="UniProtKB-KW"/>
</dbReference>
<dbReference type="AlphaFoldDB" id="A0AA91Q2R2"/>
<protein>
    <recommendedName>
        <fullName evidence="3">Mitochondrial import inner membrane translocase subunit TIM54</fullName>
    </recommendedName>
</protein>
<feature type="region of interest" description="Disordered" evidence="12">
    <location>
        <begin position="1"/>
        <end position="29"/>
    </location>
</feature>
<dbReference type="GO" id="GO:0005743">
    <property type="term" value="C:mitochondrial inner membrane"/>
    <property type="evidence" value="ECO:0007669"/>
    <property type="project" value="UniProtKB-SubCell"/>
</dbReference>
<dbReference type="Pfam" id="PF11711">
    <property type="entry name" value="Tim54"/>
    <property type="match status" value="1"/>
</dbReference>
<keyword evidence="9" id="KW-0811">Translocation</keyword>
<keyword evidence="11" id="KW-0472">Membrane</keyword>
<comment type="subcellular location">
    <subcellularLocation>
        <location evidence="1">Mitochondrion inner membrane</location>
        <topology evidence="1">Single-pass membrane protein</topology>
    </subcellularLocation>
</comment>
<comment type="similarity">
    <text evidence="2">Belongs to the TIM54 family.</text>
</comment>
<organism evidence="13 14">
    <name type="scientific">Clavispora lusitaniae</name>
    <name type="common">Candida lusitaniae</name>
    <dbReference type="NCBI Taxonomy" id="36911"/>
    <lineage>
        <taxon>Eukaryota</taxon>
        <taxon>Fungi</taxon>
        <taxon>Dikarya</taxon>
        <taxon>Ascomycota</taxon>
        <taxon>Saccharomycotina</taxon>
        <taxon>Pichiomycetes</taxon>
        <taxon>Metschnikowiaceae</taxon>
        <taxon>Clavispora</taxon>
    </lineage>
</organism>
<keyword evidence="6" id="KW-0999">Mitochondrion inner membrane</keyword>
<sequence length="444" mass="51339">MSDNKPGDKIENAPATKAEGTKTADAAKKVKKSWSNPALRAMGIPRISLPSRNWMIFWSVLASIGGGIYYDKQQQKKIREKYMAQVEALSKEVYPTERLPRKVTVFIAPPPNDFLDQSMSHFRKYIKPLLNAAAIDFEVYTENRQGDIRSQVAERIRDLRKQTVEKQRQREEDAKKEAYNRSWTKFFKEDVRNLFKKAPKKEEQEVYVSRHDMYTPVDLLGLYRVAEPVKPVRDDENDILHAGGVICVGRGTYKEYMNGIQEGLLGPLEKPAEPVPEPAAELPEGENESKAEEVEDFGQKEGAEQKKQEPVPKPYIQPADYASGTLAPELDFTEVIRNDKNVPVLFEQPLSVFAIPKLSGFMNIPRKIYRYFNTRKMAEEVSEKTLPIIYGRSRPFEFKDRFLGKEEELDWPKKWVERGRAKNSEWVQELEVDERIANRMRVYE</sequence>
<dbReference type="InterPro" id="IPR050187">
    <property type="entry name" value="Lipid_Phosphate_FormReg"/>
</dbReference>
<feature type="compositionally biased region" description="Basic and acidic residues" evidence="12">
    <location>
        <begin position="19"/>
        <end position="28"/>
    </location>
</feature>
<evidence type="ECO:0000256" key="10">
    <source>
        <dbReference type="ARBA" id="ARBA00023128"/>
    </source>
</evidence>
<evidence type="ECO:0000256" key="2">
    <source>
        <dbReference type="ARBA" id="ARBA00006355"/>
    </source>
</evidence>
<dbReference type="Proteomes" id="UP000195602">
    <property type="component" value="Unassembled WGS sequence"/>
</dbReference>
<evidence type="ECO:0000256" key="4">
    <source>
        <dbReference type="ARBA" id="ARBA00022448"/>
    </source>
</evidence>
<evidence type="ECO:0000256" key="9">
    <source>
        <dbReference type="ARBA" id="ARBA00023010"/>
    </source>
</evidence>
<evidence type="ECO:0000256" key="3">
    <source>
        <dbReference type="ARBA" id="ARBA00020796"/>
    </source>
</evidence>
<feature type="compositionally biased region" description="Basic and acidic residues" evidence="12">
    <location>
        <begin position="1"/>
        <end position="11"/>
    </location>
</feature>
<dbReference type="KEGG" id="clus:A9F13_04g02101"/>
<dbReference type="EMBL" id="LYUB02000004">
    <property type="protein sequence ID" value="OVF09717.1"/>
    <property type="molecule type" value="Genomic_DNA"/>
</dbReference>
<evidence type="ECO:0000256" key="1">
    <source>
        <dbReference type="ARBA" id="ARBA00004434"/>
    </source>
</evidence>
<gene>
    <name evidence="13" type="ORF">A9F13_04g02101</name>
</gene>
<feature type="compositionally biased region" description="Basic and acidic residues" evidence="12">
    <location>
        <begin position="287"/>
        <end position="310"/>
    </location>
</feature>
<evidence type="ECO:0000313" key="14">
    <source>
        <dbReference type="Proteomes" id="UP000195602"/>
    </source>
</evidence>
<evidence type="ECO:0000256" key="7">
    <source>
        <dbReference type="ARBA" id="ARBA00022927"/>
    </source>
</evidence>
<evidence type="ECO:0000256" key="12">
    <source>
        <dbReference type="SAM" id="MobiDB-lite"/>
    </source>
</evidence>
<dbReference type="InterPro" id="IPR021056">
    <property type="entry name" value="Mt_import_IM_translocase_Tim54"/>
</dbReference>
<keyword evidence="4" id="KW-0813">Transport</keyword>
<comment type="caution">
    <text evidence="13">The sequence shown here is derived from an EMBL/GenBank/DDBJ whole genome shotgun (WGS) entry which is preliminary data.</text>
</comment>
<keyword evidence="10" id="KW-0496">Mitochondrion</keyword>
<evidence type="ECO:0000256" key="5">
    <source>
        <dbReference type="ARBA" id="ARBA00022692"/>
    </source>
</evidence>
<accession>A0AA91Q2R2</accession>
<evidence type="ECO:0000256" key="11">
    <source>
        <dbReference type="ARBA" id="ARBA00023136"/>
    </source>
</evidence>
<evidence type="ECO:0000256" key="8">
    <source>
        <dbReference type="ARBA" id="ARBA00022989"/>
    </source>
</evidence>
<evidence type="ECO:0000256" key="6">
    <source>
        <dbReference type="ARBA" id="ARBA00022792"/>
    </source>
</evidence>
<keyword evidence="5" id="KW-0812">Transmembrane</keyword>
<evidence type="ECO:0000313" key="13">
    <source>
        <dbReference type="EMBL" id="OVF09717.1"/>
    </source>
</evidence>
<dbReference type="PANTHER" id="PTHR12358">
    <property type="entry name" value="SPHINGOSINE KINASE"/>
    <property type="match status" value="1"/>
</dbReference>
<proteinExistence type="inferred from homology"/>
<keyword evidence="8" id="KW-1133">Transmembrane helix</keyword>